<dbReference type="PANTHER" id="PTHR10443">
    <property type="entry name" value="MICROSOMAL DIPEPTIDASE"/>
    <property type="match status" value="1"/>
</dbReference>
<keyword evidence="2" id="KW-1185">Reference proteome</keyword>
<evidence type="ECO:0000313" key="1">
    <source>
        <dbReference type="EMBL" id="TKV58537.1"/>
    </source>
</evidence>
<dbReference type="PANTHER" id="PTHR10443:SF12">
    <property type="entry name" value="DIPEPTIDASE"/>
    <property type="match status" value="1"/>
</dbReference>
<accession>A0A4U6QE72</accession>
<comment type="caution">
    <text evidence="1">The sequence shown here is derived from an EMBL/GenBank/DDBJ whole genome shotgun (WGS) entry which is preliminary data.</text>
</comment>
<dbReference type="AlphaFoldDB" id="A0A4U6QE72"/>
<dbReference type="EMBL" id="SZZH01000003">
    <property type="protein sequence ID" value="TKV58537.1"/>
    <property type="molecule type" value="Genomic_DNA"/>
</dbReference>
<proteinExistence type="predicted"/>
<dbReference type="SUPFAM" id="SSF51556">
    <property type="entry name" value="Metallo-dependent hydrolases"/>
    <property type="match status" value="1"/>
</dbReference>
<dbReference type="RefSeq" id="WP_137450200.1">
    <property type="nucleotide sequence ID" value="NZ_SZZH01000003.1"/>
</dbReference>
<dbReference type="Gene3D" id="3.20.20.140">
    <property type="entry name" value="Metal-dependent hydrolases"/>
    <property type="match status" value="1"/>
</dbReference>
<reference evidence="1 2" key="1">
    <citation type="submission" date="2019-05" db="EMBL/GenBank/DDBJ databases">
        <title>Nakamurella sp. N5BH11, whole genome shotgun sequence.</title>
        <authorList>
            <person name="Tuo L."/>
        </authorList>
    </citation>
    <scope>NUCLEOTIDE SEQUENCE [LARGE SCALE GENOMIC DNA]</scope>
    <source>
        <strain evidence="1 2">N5BH11</strain>
    </source>
</reference>
<evidence type="ECO:0000313" key="2">
    <source>
        <dbReference type="Proteomes" id="UP000306985"/>
    </source>
</evidence>
<name>A0A4U6QE72_9ACTN</name>
<organism evidence="1 2">
    <name type="scientific">Nakamurella flava</name>
    <dbReference type="NCBI Taxonomy" id="2576308"/>
    <lineage>
        <taxon>Bacteria</taxon>
        <taxon>Bacillati</taxon>
        <taxon>Actinomycetota</taxon>
        <taxon>Actinomycetes</taxon>
        <taxon>Nakamurellales</taxon>
        <taxon>Nakamurellaceae</taxon>
        <taxon>Nakamurella</taxon>
    </lineage>
</organism>
<dbReference type="CDD" id="cd01301">
    <property type="entry name" value="rDP_like"/>
    <property type="match status" value="1"/>
</dbReference>
<dbReference type="Proteomes" id="UP000306985">
    <property type="component" value="Unassembled WGS sequence"/>
</dbReference>
<dbReference type="InterPro" id="IPR008257">
    <property type="entry name" value="Pept_M19"/>
</dbReference>
<dbReference type="OrthoDB" id="9804920at2"/>
<sequence length="394" mass="41456">MTAATDRIATLLNRAPVFDGHNDVAWALRRLVAGRPETALDGVDLGAAQPALHTDVPRLRAGGVGAQFLSVYVPGTLSGGAAVTAVLEQIDCAHRIIARHPKTFRFCRSADDVRAAHASGRIGALLGAEGGHSIDDSLAVLRMLDLLGVAYMTLTHNENTPWADSATDVPAVDGLNDRGRQVVAEMNRLGMLVDLSHVAATTMHAALDATRAPVLFSHSSCRAVTDHVRNVPDDVLERLPANGGVVMVTFVPDFVSQACADHTRAQEAQAQRLGLSRVTVYTQDDGRDHDPGAVDALRQWQAAHPRPRATVTDVADHVEHARAVAGPAHIGLGGDYDGTADLPDGLSDVSGYPALLSELAERGWSDADLAALTWGNALRVLGAAQDVASSGDPV</sequence>
<dbReference type="GO" id="GO:0006508">
    <property type="term" value="P:proteolysis"/>
    <property type="evidence" value="ECO:0007669"/>
    <property type="project" value="InterPro"/>
</dbReference>
<dbReference type="Pfam" id="PF01244">
    <property type="entry name" value="Peptidase_M19"/>
    <property type="match status" value="1"/>
</dbReference>
<dbReference type="GO" id="GO:0070573">
    <property type="term" value="F:metallodipeptidase activity"/>
    <property type="evidence" value="ECO:0007669"/>
    <property type="project" value="InterPro"/>
</dbReference>
<gene>
    <name evidence="1" type="ORF">FDO65_13380</name>
</gene>
<protein>
    <submittedName>
        <fullName evidence="1">Membrane dipeptidase</fullName>
    </submittedName>
</protein>
<dbReference type="InterPro" id="IPR032466">
    <property type="entry name" value="Metal_Hydrolase"/>
</dbReference>
<dbReference type="PROSITE" id="PS51365">
    <property type="entry name" value="RENAL_DIPEPTIDASE_2"/>
    <property type="match status" value="1"/>
</dbReference>